<evidence type="ECO:0000259" key="11">
    <source>
        <dbReference type="Pfam" id="PF00593"/>
    </source>
</evidence>
<keyword evidence="5 9" id="KW-0798">TonB box</keyword>
<dbReference type="RefSeq" id="WP_168148194.1">
    <property type="nucleotide sequence ID" value="NZ_JAAVXB010000005.1"/>
</dbReference>
<keyword evidence="7 8" id="KW-0998">Cell outer membrane</keyword>
<accession>A0A969WBB6</accession>
<evidence type="ECO:0000256" key="7">
    <source>
        <dbReference type="ARBA" id="ARBA00023237"/>
    </source>
</evidence>
<feature type="chain" id="PRO_5037168484" evidence="10">
    <location>
        <begin position="42"/>
        <end position="708"/>
    </location>
</feature>
<feature type="domain" description="TonB-dependent receptor-like beta-barrel" evidence="11">
    <location>
        <begin position="212"/>
        <end position="677"/>
    </location>
</feature>
<dbReference type="PROSITE" id="PS52016">
    <property type="entry name" value="TONB_DEPENDENT_REC_3"/>
    <property type="match status" value="1"/>
</dbReference>
<comment type="similarity">
    <text evidence="8 9">Belongs to the TonB-dependent receptor family.</text>
</comment>
<dbReference type="GO" id="GO:0015344">
    <property type="term" value="F:siderophore uptake transmembrane transporter activity"/>
    <property type="evidence" value="ECO:0007669"/>
    <property type="project" value="TreeGrafter"/>
</dbReference>
<evidence type="ECO:0000256" key="6">
    <source>
        <dbReference type="ARBA" id="ARBA00023136"/>
    </source>
</evidence>
<dbReference type="InterPro" id="IPR000531">
    <property type="entry name" value="Beta-barrel_TonB"/>
</dbReference>
<dbReference type="InterPro" id="IPR036942">
    <property type="entry name" value="Beta-barrel_TonB_sf"/>
</dbReference>
<evidence type="ECO:0000256" key="5">
    <source>
        <dbReference type="ARBA" id="ARBA00023077"/>
    </source>
</evidence>
<gene>
    <name evidence="13" type="ORF">G7Y82_11160</name>
</gene>
<feature type="signal peptide" evidence="10">
    <location>
        <begin position="1"/>
        <end position="41"/>
    </location>
</feature>
<dbReference type="GO" id="GO:0044718">
    <property type="term" value="P:siderophore transmembrane transport"/>
    <property type="evidence" value="ECO:0007669"/>
    <property type="project" value="TreeGrafter"/>
</dbReference>
<keyword evidence="2 8" id="KW-0813">Transport</keyword>
<dbReference type="Pfam" id="PF07715">
    <property type="entry name" value="Plug"/>
    <property type="match status" value="1"/>
</dbReference>
<keyword evidence="13" id="KW-0675">Receptor</keyword>
<comment type="subcellular location">
    <subcellularLocation>
        <location evidence="1 8">Cell outer membrane</location>
        <topology evidence="1 8">Multi-pass membrane protein</topology>
    </subcellularLocation>
</comment>
<keyword evidence="4 8" id="KW-0812">Transmembrane</keyword>
<dbReference type="PANTHER" id="PTHR30069">
    <property type="entry name" value="TONB-DEPENDENT OUTER MEMBRANE RECEPTOR"/>
    <property type="match status" value="1"/>
</dbReference>
<dbReference type="AlphaFoldDB" id="A0A969WBB6"/>
<keyword evidence="14" id="KW-1185">Reference proteome</keyword>
<evidence type="ECO:0000259" key="12">
    <source>
        <dbReference type="Pfam" id="PF07715"/>
    </source>
</evidence>
<dbReference type="EMBL" id="JAAVXB010000005">
    <property type="protein sequence ID" value="NKF22878.1"/>
    <property type="molecule type" value="Genomic_DNA"/>
</dbReference>
<organism evidence="13 14">
    <name type="scientific">Solimonas marina</name>
    <dbReference type="NCBI Taxonomy" id="2714601"/>
    <lineage>
        <taxon>Bacteria</taxon>
        <taxon>Pseudomonadati</taxon>
        <taxon>Pseudomonadota</taxon>
        <taxon>Gammaproteobacteria</taxon>
        <taxon>Nevskiales</taxon>
        <taxon>Nevskiaceae</taxon>
        <taxon>Solimonas</taxon>
    </lineage>
</organism>
<dbReference type="GO" id="GO:0009279">
    <property type="term" value="C:cell outer membrane"/>
    <property type="evidence" value="ECO:0007669"/>
    <property type="project" value="UniProtKB-SubCell"/>
</dbReference>
<keyword evidence="3 8" id="KW-1134">Transmembrane beta strand</keyword>
<dbReference type="Proteomes" id="UP000653472">
    <property type="component" value="Unassembled WGS sequence"/>
</dbReference>
<feature type="domain" description="TonB-dependent receptor plug" evidence="12">
    <location>
        <begin position="71"/>
        <end position="174"/>
    </location>
</feature>
<name>A0A969WBB6_9GAMM</name>
<evidence type="ECO:0000256" key="3">
    <source>
        <dbReference type="ARBA" id="ARBA00022452"/>
    </source>
</evidence>
<evidence type="ECO:0000256" key="1">
    <source>
        <dbReference type="ARBA" id="ARBA00004571"/>
    </source>
</evidence>
<proteinExistence type="inferred from homology"/>
<keyword evidence="10" id="KW-0732">Signal</keyword>
<keyword evidence="6 8" id="KW-0472">Membrane</keyword>
<dbReference type="InterPro" id="IPR039426">
    <property type="entry name" value="TonB-dep_rcpt-like"/>
</dbReference>
<dbReference type="Gene3D" id="2.170.130.10">
    <property type="entry name" value="TonB-dependent receptor, plug domain"/>
    <property type="match status" value="1"/>
</dbReference>
<dbReference type="Gene3D" id="2.40.170.20">
    <property type="entry name" value="TonB-dependent receptor, beta-barrel domain"/>
    <property type="match status" value="1"/>
</dbReference>
<dbReference type="InterPro" id="IPR037066">
    <property type="entry name" value="Plug_dom_sf"/>
</dbReference>
<dbReference type="InterPro" id="IPR012910">
    <property type="entry name" value="Plug_dom"/>
</dbReference>
<dbReference type="PANTHER" id="PTHR30069:SF40">
    <property type="entry name" value="TONB-DEPENDENT RECEPTOR NMB0964-RELATED"/>
    <property type="match status" value="1"/>
</dbReference>
<reference evidence="13" key="1">
    <citation type="submission" date="2020-03" db="EMBL/GenBank/DDBJ databases">
        <title>Solimonas marina sp. nov., isolated from deep seawater of the Pacific Ocean.</title>
        <authorList>
            <person name="Liu X."/>
            <person name="Lai Q."/>
            <person name="Sun F."/>
            <person name="Gai Y."/>
            <person name="Li G."/>
            <person name="Shao Z."/>
        </authorList>
    </citation>
    <scope>NUCLEOTIDE SEQUENCE</scope>
    <source>
        <strain evidence="13">C16B3</strain>
    </source>
</reference>
<dbReference type="Pfam" id="PF00593">
    <property type="entry name" value="TonB_dep_Rec_b-barrel"/>
    <property type="match status" value="1"/>
</dbReference>
<evidence type="ECO:0000256" key="9">
    <source>
        <dbReference type="RuleBase" id="RU003357"/>
    </source>
</evidence>
<protein>
    <submittedName>
        <fullName evidence="13">TonB-dependent receptor</fullName>
    </submittedName>
</protein>
<sequence length="708" mass="76091">MPALFADVRRARTPLPFAPSGAAALSLKPLMLAAMAFPALAFADADVRDRDENAPAEIVVTASPLGRTSDELVQPVDVLSGADLDRARRGTLGETLEGQPGVSTTDFGAGAGRPVIRGLAGPRVEMLENGLSVMDVSDLSPDHNVTIAPAQARQIEILKGPATLLYGNSASGGVVNVDNGRLPTAVADGLHGALDTSYGSNGDAGSVSGELNYGTGGHMLHADYGFREAEDYDIPGYAGVDHSGSHDTLDNSQLRAQSGALSYAYVDGNGDVFGFSGNRFVTNYGLPVEETAFISLHQTRLDTQIILNKPIEGLESIKFRAGSSLYDHTEFEAKGEPGTVFHNQQYQGRLEAVHVPVAGFRGVVGVQFNWRDFSALGEEAYVPPVYSRQAGLFFMEEKPYSLGKLEFGARIERDTNTPAGGYPDRNYTPFSASLGSIFNVGDTSHLKLYATHAERSPVPEELYAFGPHGATATFERGSVDAKTEDSNNVEVGFDHHGDGWTFNGSVYYNDIRHYLYLSEVDEGLNADGSGTPSSDGVADRVDEEGEFDPDGNLVLADYRQANARLYGFEAALNVMLIRNGPFKLNSKLFGDYVRAKLSGGENLPRIPPLRVGLAFDGSYGRAEGGLRYTFVDHQNDNAPLETKTSGYRLLDADLSYKLYVGADGEHSASVYLRGSNLLNDDIRRSTSFVKDSVPAPGRSVYVGFRMSL</sequence>
<dbReference type="SUPFAM" id="SSF56935">
    <property type="entry name" value="Porins"/>
    <property type="match status" value="1"/>
</dbReference>
<evidence type="ECO:0000256" key="2">
    <source>
        <dbReference type="ARBA" id="ARBA00022448"/>
    </source>
</evidence>
<evidence type="ECO:0000256" key="8">
    <source>
        <dbReference type="PROSITE-ProRule" id="PRU01360"/>
    </source>
</evidence>
<comment type="caution">
    <text evidence="13">The sequence shown here is derived from an EMBL/GenBank/DDBJ whole genome shotgun (WGS) entry which is preliminary data.</text>
</comment>
<evidence type="ECO:0000256" key="4">
    <source>
        <dbReference type="ARBA" id="ARBA00022692"/>
    </source>
</evidence>
<evidence type="ECO:0000313" key="13">
    <source>
        <dbReference type="EMBL" id="NKF22878.1"/>
    </source>
</evidence>
<evidence type="ECO:0000313" key="14">
    <source>
        <dbReference type="Proteomes" id="UP000653472"/>
    </source>
</evidence>
<evidence type="ECO:0000256" key="10">
    <source>
        <dbReference type="SAM" id="SignalP"/>
    </source>
</evidence>